<dbReference type="PANTHER" id="PTHR11267">
    <property type="entry name" value="T-BOX PROTEIN-RELATED"/>
    <property type="match status" value="1"/>
</dbReference>
<gene>
    <name evidence="7" type="ORF">FWILDA_LOCUS7653</name>
</gene>
<evidence type="ECO:0000313" key="7">
    <source>
        <dbReference type="EMBL" id="CAI2176580.1"/>
    </source>
</evidence>
<dbReference type="GO" id="GO:0005634">
    <property type="term" value="C:nucleus"/>
    <property type="evidence" value="ECO:0007669"/>
    <property type="project" value="InterPro"/>
</dbReference>
<dbReference type="InterPro" id="IPR046360">
    <property type="entry name" value="T-box_DNA-bd"/>
</dbReference>
<name>A0A9W4WP60_9GLOM</name>
<dbReference type="Proteomes" id="UP001153678">
    <property type="component" value="Unassembled WGS sequence"/>
</dbReference>
<dbReference type="GO" id="GO:0045893">
    <property type="term" value="P:positive regulation of DNA-templated transcription"/>
    <property type="evidence" value="ECO:0007669"/>
    <property type="project" value="InterPro"/>
</dbReference>
<dbReference type="GO" id="GO:0000785">
    <property type="term" value="C:chromatin"/>
    <property type="evidence" value="ECO:0007669"/>
    <property type="project" value="TreeGrafter"/>
</dbReference>
<evidence type="ECO:0000256" key="1">
    <source>
        <dbReference type="ARBA" id="ARBA00023015"/>
    </source>
</evidence>
<dbReference type="AlphaFoldDB" id="A0A9W4WP60"/>
<organism evidence="7 8">
    <name type="scientific">Funneliformis geosporum</name>
    <dbReference type="NCBI Taxonomy" id="1117311"/>
    <lineage>
        <taxon>Eukaryota</taxon>
        <taxon>Fungi</taxon>
        <taxon>Fungi incertae sedis</taxon>
        <taxon>Mucoromycota</taxon>
        <taxon>Glomeromycotina</taxon>
        <taxon>Glomeromycetes</taxon>
        <taxon>Glomerales</taxon>
        <taxon>Glomeraceae</taxon>
        <taxon>Funneliformis</taxon>
    </lineage>
</organism>
<evidence type="ECO:0000259" key="6">
    <source>
        <dbReference type="PROSITE" id="PS50252"/>
    </source>
</evidence>
<dbReference type="Gene3D" id="2.60.40.820">
    <property type="entry name" value="Transcription factor, T-box"/>
    <property type="match status" value="1"/>
</dbReference>
<keyword evidence="1" id="KW-0805">Transcription regulation</keyword>
<evidence type="ECO:0000313" key="8">
    <source>
        <dbReference type="Proteomes" id="UP001153678"/>
    </source>
</evidence>
<dbReference type="PANTHER" id="PTHR11267:SF181">
    <property type="entry name" value="OPTOMOTOR-BLIND PROTEIN"/>
    <property type="match status" value="1"/>
</dbReference>
<dbReference type="GO" id="GO:0000978">
    <property type="term" value="F:RNA polymerase II cis-regulatory region sequence-specific DNA binding"/>
    <property type="evidence" value="ECO:0007669"/>
    <property type="project" value="InterPro"/>
</dbReference>
<dbReference type="EMBL" id="CAMKVN010001522">
    <property type="protein sequence ID" value="CAI2176580.1"/>
    <property type="molecule type" value="Genomic_DNA"/>
</dbReference>
<keyword evidence="3" id="KW-0804">Transcription</keyword>
<dbReference type="InterPro" id="IPR008967">
    <property type="entry name" value="p53-like_TF_DNA-bd_sf"/>
</dbReference>
<evidence type="ECO:0000256" key="2">
    <source>
        <dbReference type="ARBA" id="ARBA00023125"/>
    </source>
</evidence>
<evidence type="ECO:0000256" key="3">
    <source>
        <dbReference type="ARBA" id="ARBA00023163"/>
    </source>
</evidence>
<feature type="domain" description="T-box" evidence="6">
    <location>
        <begin position="1"/>
        <end position="105"/>
    </location>
</feature>
<keyword evidence="2" id="KW-0238">DNA-binding</keyword>
<keyword evidence="8" id="KW-1185">Reference proteome</keyword>
<dbReference type="InterPro" id="IPR036960">
    <property type="entry name" value="T-box_sf"/>
</dbReference>
<feature type="compositionally biased region" description="Basic and acidic residues" evidence="5">
    <location>
        <begin position="102"/>
        <end position="112"/>
    </location>
</feature>
<feature type="region of interest" description="Disordered" evidence="5">
    <location>
        <begin position="330"/>
        <end position="356"/>
    </location>
</feature>
<dbReference type="SUPFAM" id="SSF49417">
    <property type="entry name" value="p53-like transcription factors"/>
    <property type="match status" value="1"/>
</dbReference>
<dbReference type="SMART" id="SM00425">
    <property type="entry name" value="TBOX"/>
    <property type="match status" value="1"/>
</dbReference>
<dbReference type="PROSITE" id="PS50252">
    <property type="entry name" value="TBOX_3"/>
    <property type="match status" value="1"/>
</dbReference>
<sequence>MNFGLNFPKVKLTNRMRSSPSKVKKRRRNDLVTNNNFSLPAGHFCLTTFHKYQPRVKMVKHSVLEDQIAFYTFEEMTFIAVTHYQNEAVNTLKKSNNPHAKGFKESFDKDVNNSEGSENSDDEDSEVDQYDENNEVDLEEISDSEENDELHNSSLSYPTTSSSRQSNHLGQNIQQWRQTINNETIPSDVFRTNRTSLYENKGEFRAKVVKNAHNILRKQIIYEHPSELKPSDIDIYEASSQRTLPPISNSSRNFGLETFSSSGYINKSNTNPDNDPYWIYYGSQYKTEDITSKRISKVKGTTLGRSFPHLAFKPTTPSALVQKTPYPRKYDNVEKGTQQQEETRTQNAHVPESPLSPGNIFFSTILNHTPSRVESSTSHSSIQFEQIKDENKRLREYIRERYGVEAEREADVVVALGNEYK</sequence>
<evidence type="ECO:0000256" key="5">
    <source>
        <dbReference type="SAM" id="MobiDB-lite"/>
    </source>
</evidence>
<dbReference type="GO" id="GO:0001708">
    <property type="term" value="P:cell fate specification"/>
    <property type="evidence" value="ECO:0007669"/>
    <property type="project" value="TreeGrafter"/>
</dbReference>
<feature type="compositionally biased region" description="Acidic residues" evidence="5">
    <location>
        <begin position="118"/>
        <end position="148"/>
    </location>
</feature>
<feature type="region of interest" description="Disordered" evidence="5">
    <location>
        <begin position="95"/>
        <end position="169"/>
    </location>
</feature>
<accession>A0A9W4WP60</accession>
<comment type="caution">
    <text evidence="7">The sequence shown here is derived from an EMBL/GenBank/DDBJ whole genome shotgun (WGS) entry which is preliminary data.</text>
</comment>
<protein>
    <submittedName>
        <fullName evidence="7">14006_t:CDS:1</fullName>
    </submittedName>
</protein>
<dbReference type="OrthoDB" id="7442607at2759"/>
<dbReference type="InterPro" id="IPR001699">
    <property type="entry name" value="TF_T-box"/>
</dbReference>
<reference evidence="7" key="1">
    <citation type="submission" date="2022-08" db="EMBL/GenBank/DDBJ databases">
        <authorList>
            <person name="Kallberg Y."/>
            <person name="Tangrot J."/>
            <person name="Rosling A."/>
        </authorList>
    </citation>
    <scope>NUCLEOTIDE SEQUENCE</scope>
    <source>
        <strain evidence="7">Wild A</strain>
    </source>
</reference>
<feature type="compositionally biased region" description="Low complexity" evidence="5">
    <location>
        <begin position="153"/>
        <end position="166"/>
    </location>
</feature>
<proteinExistence type="predicted"/>
<feature type="compositionally biased region" description="Polar residues" evidence="5">
    <location>
        <begin position="335"/>
        <end position="348"/>
    </location>
</feature>
<keyword evidence="4" id="KW-0539">Nucleus</keyword>
<dbReference type="Pfam" id="PF00907">
    <property type="entry name" value="T-box"/>
    <property type="match status" value="1"/>
</dbReference>
<evidence type="ECO:0000256" key="4">
    <source>
        <dbReference type="ARBA" id="ARBA00023242"/>
    </source>
</evidence>
<dbReference type="GO" id="GO:0000981">
    <property type="term" value="F:DNA-binding transcription factor activity, RNA polymerase II-specific"/>
    <property type="evidence" value="ECO:0007669"/>
    <property type="project" value="TreeGrafter"/>
</dbReference>